<evidence type="ECO:0000256" key="4">
    <source>
        <dbReference type="HAMAP-Rule" id="MF_01401"/>
    </source>
</evidence>
<feature type="domain" description="Peptide methionine sulphoxide reductase MsrA" evidence="5">
    <location>
        <begin position="69"/>
        <end position="221"/>
    </location>
</feature>
<reference evidence="6 7" key="1">
    <citation type="submission" date="2023-07" db="EMBL/GenBank/DDBJ databases">
        <title>Sorghum-associated microbial communities from plants grown in Nebraska, USA.</title>
        <authorList>
            <person name="Schachtman D."/>
        </authorList>
    </citation>
    <scope>NUCLEOTIDE SEQUENCE [LARGE SCALE GENOMIC DNA]</scope>
    <source>
        <strain evidence="6 7">DS1607</strain>
    </source>
</reference>
<dbReference type="EC" id="1.8.4.11" evidence="4"/>
<dbReference type="PANTHER" id="PTHR43774:SF1">
    <property type="entry name" value="PEPTIDE METHIONINE SULFOXIDE REDUCTASE MSRA 2"/>
    <property type="match status" value="1"/>
</dbReference>
<dbReference type="PROSITE" id="PS51318">
    <property type="entry name" value="TAT"/>
    <property type="match status" value="1"/>
</dbReference>
<dbReference type="InterPro" id="IPR002569">
    <property type="entry name" value="Met_Sox_Rdtase_MsrA_dom"/>
</dbReference>
<comment type="similarity">
    <text evidence="4">Belongs to the MsrA Met sulfoxide reductase family.</text>
</comment>
<name>A0ABT9S870_9BURK</name>
<dbReference type="GO" id="GO:0008113">
    <property type="term" value="F:peptide-methionine (S)-S-oxide reductase activity"/>
    <property type="evidence" value="ECO:0007669"/>
    <property type="project" value="UniProtKB-EC"/>
</dbReference>
<dbReference type="InterPro" id="IPR036509">
    <property type="entry name" value="Met_Sox_Rdtase_MsrA_sf"/>
</dbReference>
<comment type="function">
    <text evidence="4">Has an important function as a repair enzyme for proteins that have been inactivated by oxidation. Catalyzes the reversible oxidation-reduction of methionine sulfoxide in proteins to methionine.</text>
</comment>
<gene>
    <name evidence="4" type="primary">msrA</name>
    <name evidence="6" type="ORF">J2W36_002814</name>
</gene>
<dbReference type="InterPro" id="IPR006311">
    <property type="entry name" value="TAT_signal"/>
</dbReference>
<dbReference type="PANTHER" id="PTHR43774">
    <property type="entry name" value="PEPTIDE METHIONINE SULFOXIDE REDUCTASE"/>
    <property type="match status" value="1"/>
</dbReference>
<dbReference type="RefSeq" id="WP_370869324.1">
    <property type="nucleotide sequence ID" value="NZ_JAUSRO010000008.1"/>
</dbReference>
<evidence type="ECO:0000259" key="5">
    <source>
        <dbReference type="Pfam" id="PF01625"/>
    </source>
</evidence>
<dbReference type="EMBL" id="JAUSRO010000008">
    <property type="protein sequence ID" value="MDP9900548.1"/>
    <property type="molecule type" value="Genomic_DNA"/>
</dbReference>
<protein>
    <recommendedName>
        <fullName evidence="4">Peptide methionine sulfoxide reductase MsrA</fullName>
        <shortName evidence="4">Protein-methionine-S-oxide reductase</shortName>
        <ecNumber evidence="4">1.8.4.11</ecNumber>
    </recommendedName>
    <alternativeName>
        <fullName evidence="4">Peptide-methionine (S)-S-oxide reductase</fullName>
        <shortName evidence="4">Peptide Met(O) reductase</shortName>
    </alternativeName>
</protein>
<evidence type="ECO:0000313" key="6">
    <source>
        <dbReference type="EMBL" id="MDP9900548.1"/>
    </source>
</evidence>
<organism evidence="6 7">
    <name type="scientific">Variovorax ginsengisoli</name>
    <dbReference type="NCBI Taxonomy" id="363844"/>
    <lineage>
        <taxon>Bacteria</taxon>
        <taxon>Pseudomonadati</taxon>
        <taxon>Pseudomonadota</taxon>
        <taxon>Betaproteobacteria</taxon>
        <taxon>Burkholderiales</taxon>
        <taxon>Comamonadaceae</taxon>
        <taxon>Variovorax</taxon>
    </lineage>
</organism>
<comment type="catalytic activity">
    <reaction evidence="3 4">
        <text>[thioredoxin]-disulfide + L-methionine + H2O = L-methionine (S)-S-oxide + [thioredoxin]-dithiol</text>
        <dbReference type="Rhea" id="RHEA:19993"/>
        <dbReference type="Rhea" id="RHEA-COMP:10698"/>
        <dbReference type="Rhea" id="RHEA-COMP:10700"/>
        <dbReference type="ChEBI" id="CHEBI:15377"/>
        <dbReference type="ChEBI" id="CHEBI:29950"/>
        <dbReference type="ChEBI" id="CHEBI:50058"/>
        <dbReference type="ChEBI" id="CHEBI:57844"/>
        <dbReference type="ChEBI" id="CHEBI:58772"/>
        <dbReference type="EC" id="1.8.4.11"/>
    </reaction>
</comment>
<comment type="catalytic activity">
    <reaction evidence="2 4">
        <text>L-methionyl-[protein] + [thioredoxin]-disulfide + H2O = L-methionyl-(S)-S-oxide-[protein] + [thioredoxin]-dithiol</text>
        <dbReference type="Rhea" id="RHEA:14217"/>
        <dbReference type="Rhea" id="RHEA-COMP:10698"/>
        <dbReference type="Rhea" id="RHEA-COMP:10700"/>
        <dbReference type="Rhea" id="RHEA-COMP:12313"/>
        <dbReference type="Rhea" id="RHEA-COMP:12315"/>
        <dbReference type="ChEBI" id="CHEBI:15377"/>
        <dbReference type="ChEBI" id="CHEBI:16044"/>
        <dbReference type="ChEBI" id="CHEBI:29950"/>
        <dbReference type="ChEBI" id="CHEBI:44120"/>
        <dbReference type="ChEBI" id="CHEBI:50058"/>
        <dbReference type="EC" id="1.8.4.11"/>
    </reaction>
</comment>
<dbReference type="Gene3D" id="3.30.1060.10">
    <property type="entry name" value="Peptide methionine sulphoxide reductase MsrA"/>
    <property type="match status" value="1"/>
</dbReference>
<accession>A0ABT9S870</accession>
<feature type="active site" evidence="4">
    <location>
        <position position="76"/>
    </location>
</feature>
<dbReference type="HAMAP" id="MF_01401">
    <property type="entry name" value="MsrA"/>
    <property type="match status" value="1"/>
</dbReference>
<dbReference type="NCBIfam" id="TIGR00401">
    <property type="entry name" value="msrA"/>
    <property type="match status" value="1"/>
</dbReference>
<keyword evidence="1 4" id="KW-0560">Oxidoreductase</keyword>
<evidence type="ECO:0000256" key="1">
    <source>
        <dbReference type="ARBA" id="ARBA00023002"/>
    </source>
</evidence>
<keyword evidence="7" id="KW-1185">Reference proteome</keyword>
<proteinExistence type="inferred from homology"/>
<dbReference type="SUPFAM" id="SSF55068">
    <property type="entry name" value="Peptide methionine sulfoxide reductase"/>
    <property type="match status" value="1"/>
</dbReference>
<comment type="caution">
    <text evidence="6">The sequence shown here is derived from an EMBL/GenBank/DDBJ whole genome shotgun (WGS) entry which is preliminary data.</text>
</comment>
<evidence type="ECO:0000313" key="7">
    <source>
        <dbReference type="Proteomes" id="UP001226867"/>
    </source>
</evidence>
<dbReference type="Pfam" id="PF01625">
    <property type="entry name" value="PMSR"/>
    <property type="match status" value="1"/>
</dbReference>
<sequence length="252" mass="26767">MTRPTSKADTIAAATPWAALTRRPVLALFALVAGAAVWHAVPSVAAEAAVVIPAPADDIAAASVSGPQTAVFAGGCFWGVQGVFQHVKGVRNAVSGYAGGNASSAQYDAVGMGNTGHAEAVRITFDPKQVSYGRLLQIYFSVAHNPTELNRQGPDTGTQYRSTVFPVDADQQRVAKNYIAQLDKSKVFGKPIATTLETGKTFYAAEAYHQDFLTRHPDHPYIVINDLPKVDNLKKVFPSDYRAQPALVGGNA</sequence>
<evidence type="ECO:0000256" key="3">
    <source>
        <dbReference type="ARBA" id="ARBA00048782"/>
    </source>
</evidence>
<dbReference type="Proteomes" id="UP001226867">
    <property type="component" value="Unassembled WGS sequence"/>
</dbReference>
<evidence type="ECO:0000256" key="2">
    <source>
        <dbReference type="ARBA" id="ARBA00047806"/>
    </source>
</evidence>